<organism evidence="2 3">
    <name type="scientific">Flavobacterium succinicans</name>
    <dbReference type="NCBI Taxonomy" id="29536"/>
    <lineage>
        <taxon>Bacteria</taxon>
        <taxon>Pseudomonadati</taxon>
        <taxon>Bacteroidota</taxon>
        <taxon>Flavobacteriia</taxon>
        <taxon>Flavobacteriales</taxon>
        <taxon>Flavobacteriaceae</taxon>
        <taxon>Flavobacterium</taxon>
    </lineage>
</organism>
<keyword evidence="1" id="KW-0472">Membrane</keyword>
<sequence length="164" mass="19527">MLHLRNRISKNDLISVLILFSTFLFFYLLRIDFNSSTALFNDKLIDCCAIFFGVFFACLGLFEKFKTRKSYFKFIFFVKRLIYLNLLMIILSLSIIILKDINFLHKGSEVFDAIHDFFPVNYHRVLFSFYISLYVISIQQIIYFIRVILTLISEIDINIQQNNL</sequence>
<protein>
    <submittedName>
        <fullName evidence="2">Uncharacterized protein</fullName>
    </submittedName>
</protein>
<reference evidence="2 3" key="1">
    <citation type="submission" date="2016-06" db="EMBL/GenBank/DDBJ databases">
        <title>Draft genome sequence of Flavobacterium succinicans strain DD5b.</title>
        <authorList>
            <person name="Poehlein A."/>
            <person name="Daniel R."/>
            <person name="Simeonova D.D."/>
        </authorList>
    </citation>
    <scope>NUCLEOTIDE SEQUENCE [LARGE SCALE GENOMIC DNA]</scope>
    <source>
        <strain evidence="2 3">DD5b</strain>
    </source>
</reference>
<feature type="transmembrane region" description="Helical" evidence="1">
    <location>
        <begin position="82"/>
        <end position="105"/>
    </location>
</feature>
<dbReference type="EMBL" id="JMTM01000009">
    <property type="protein sequence ID" value="OAZ05355.1"/>
    <property type="molecule type" value="Genomic_DNA"/>
</dbReference>
<comment type="caution">
    <text evidence="2">The sequence shown here is derived from an EMBL/GenBank/DDBJ whole genome shotgun (WGS) entry which is preliminary data.</text>
</comment>
<gene>
    <name evidence="2" type="ORF">FLB_02440</name>
</gene>
<name>A0A199XUN3_9FLAO</name>
<keyword evidence="1" id="KW-1133">Transmembrane helix</keyword>
<dbReference type="AlphaFoldDB" id="A0A199XUN3"/>
<keyword evidence="1" id="KW-0812">Transmembrane</keyword>
<feature type="transmembrane region" description="Helical" evidence="1">
    <location>
        <begin position="43"/>
        <end position="62"/>
    </location>
</feature>
<dbReference type="Proteomes" id="UP000093807">
    <property type="component" value="Unassembled WGS sequence"/>
</dbReference>
<evidence type="ECO:0000313" key="3">
    <source>
        <dbReference type="Proteomes" id="UP000093807"/>
    </source>
</evidence>
<feature type="transmembrane region" description="Helical" evidence="1">
    <location>
        <begin position="12"/>
        <end position="31"/>
    </location>
</feature>
<feature type="transmembrane region" description="Helical" evidence="1">
    <location>
        <begin position="125"/>
        <end position="145"/>
    </location>
</feature>
<proteinExistence type="predicted"/>
<keyword evidence="3" id="KW-1185">Reference proteome</keyword>
<accession>A0A199XUN3</accession>
<evidence type="ECO:0000313" key="2">
    <source>
        <dbReference type="EMBL" id="OAZ05355.1"/>
    </source>
</evidence>
<evidence type="ECO:0000256" key="1">
    <source>
        <dbReference type="SAM" id="Phobius"/>
    </source>
</evidence>
<dbReference type="PATRIC" id="fig|29536.5.peg.256"/>